<comment type="caution">
    <text evidence="3">The sequence shown here is derived from an EMBL/GenBank/DDBJ whole genome shotgun (WGS) entry which is preliminary data.</text>
</comment>
<keyword evidence="4" id="KW-1185">Reference proteome</keyword>
<proteinExistence type="predicted"/>
<gene>
    <name evidence="3" type="ORF">F3087_34345</name>
</gene>
<dbReference type="RefSeq" id="WP_150406280.1">
    <property type="nucleotide sequence ID" value="NZ_VXLC01000021.1"/>
</dbReference>
<dbReference type="EMBL" id="VXLC01000021">
    <property type="protein sequence ID" value="KAA8884301.1"/>
    <property type="molecule type" value="Genomic_DNA"/>
</dbReference>
<dbReference type="OrthoDB" id="4504509at2"/>
<organism evidence="3 4">
    <name type="scientific">Nocardia colli</name>
    <dbReference type="NCBI Taxonomy" id="2545717"/>
    <lineage>
        <taxon>Bacteria</taxon>
        <taxon>Bacillati</taxon>
        <taxon>Actinomycetota</taxon>
        <taxon>Actinomycetes</taxon>
        <taxon>Mycobacteriales</taxon>
        <taxon>Nocardiaceae</taxon>
        <taxon>Nocardia</taxon>
    </lineage>
</organism>
<sequence length="420" mass="43679">MGIDVDPQTYYDAATKCAKVNSALLTAFSKLWNGLQTTGQMAGNYDKVVHWSSSYDENTTDLLSTCATLSNALANFSNILNVAGSNWAQSNWNANPDPAKGAAPTPPFHVPQGVTFQNDIEPPPSSFGGSAQGLDTSVPGLLTQIGYTVPNGDRDRLSSAADTWKAFADSAAVKNAAADIKAIIADFHGAQTKAPDLADVEAHLTTLSNGAAAVASVSLSLSGSVSDHHTNLVAFRSDLDTHVNSLMNDLFWIALGTVATIALTEILTVGLATLGPAEAEAAAGTAAGAAAVTAAATRIRKLWEVCRLFQVLEAGVGVAAAVNAASPLDIQKSLQEIAALVATGVAGVFVAEMAKGGKQRVADTGIENEMRDLMSKERLTECEALAKLHDAASGDGKRLQRIKKTQKQYDCRHSSGGGGR</sequence>
<feature type="region of interest" description="Disordered" evidence="1">
    <location>
        <begin position="396"/>
        <end position="420"/>
    </location>
</feature>
<evidence type="ECO:0000313" key="4">
    <source>
        <dbReference type="Proteomes" id="UP000323876"/>
    </source>
</evidence>
<feature type="domain" description="Bacterial toxin 34" evidence="2">
    <location>
        <begin position="353"/>
        <end position="414"/>
    </location>
</feature>
<dbReference type="Proteomes" id="UP000323876">
    <property type="component" value="Unassembled WGS sequence"/>
</dbReference>
<reference evidence="3 4" key="1">
    <citation type="submission" date="2019-09" db="EMBL/GenBank/DDBJ databases">
        <authorList>
            <person name="Wang X."/>
        </authorList>
    </citation>
    <scope>NUCLEOTIDE SEQUENCE [LARGE SCALE GENOMIC DNA]</scope>
    <source>
        <strain evidence="3 4">CICC 11023</strain>
    </source>
</reference>
<evidence type="ECO:0000259" key="2">
    <source>
        <dbReference type="Pfam" id="PF15606"/>
    </source>
</evidence>
<evidence type="ECO:0000313" key="3">
    <source>
        <dbReference type="EMBL" id="KAA8884301.1"/>
    </source>
</evidence>
<dbReference type="InterPro" id="IPR028947">
    <property type="entry name" value="Ntox34"/>
</dbReference>
<dbReference type="Pfam" id="PF15606">
    <property type="entry name" value="Ntox34"/>
    <property type="match status" value="1"/>
</dbReference>
<accession>A0A5N0E9U4</accession>
<evidence type="ECO:0000256" key="1">
    <source>
        <dbReference type="SAM" id="MobiDB-lite"/>
    </source>
</evidence>
<name>A0A5N0E9U4_9NOCA</name>
<dbReference type="AlphaFoldDB" id="A0A5N0E9U4"/>
<protein>
    <recommendedName>
        <fullName evidence="2">Bacterial toxin 34 domain-containing protein</fullName>
    </recommendedName>
</protein>